<comment type="caution">
    <text evidence="1">The sequence shown here is derived from an EMBL/GenBank/DDBJ whole genome shotgun (WGS) entry which is preliminary data.</text>
</comment>
<sequence length="171" mass="19432">MSELPEKIPLVILNSSESPSLFVAHRTKYMVELPSFPSFKWYFPVIDTPKGEGLILGFEFLNNFTPSIDLRQVLITFNPETSKYLSNDFPYSNTHAALVGDSRKPLFPTSVYIPSPNSPQSLLLSIDEVLKEIKDFGEDNYISSINLFHGNVDLPPSSYHDSLEELWDEEE</sequence>
<gene>
    <name evidence="1" type="ORF">O181_006756</name>
</gene>
<dbReference type="AlphaFoldDB" id="A0A9Q3BJN1"/>
<evidence type="ECO:0000313" key="1">
    <source>
        <dbReference type="EMBL" id="MBW0467041.1"/>
    </source>
</evidence>
<keyword evidence="2" id="KW-1185">Reference proteome</keyword>
<accession>A0A9Q3BJN1</accession>
<name>A0A9Q3BJN1_9BASI</name>
<evidence type="ECO:0000313" key="2">
    <source>
        <dbReference type="Proteomes" id="UP000765509"/>
    </source>
</evidence>
<dbReference type="EMBL" id="AVOT02001468">
    <property type="protein sequence ID" value="MBW0467041.1"/>
    <property type="molecule type" value="Genomic_DNA"/>
</dbReference>
<dbReference type="OrthoDB" id="2684341at2759"/>
<protein>
    <submittedName>
        <fullName evidence="1">Uncharacterized protein</fullName>
    </submittedName>
</protein>
<organism evidence="1 2">
    <name type="scientific">Austropuccinia psidii MF-1</name>
    <dbReference type="NCBI Taxonomy" id="1389203"/>
    <lineage>
        <taxon>Eukaryota</taxon>
        <taxon>Fungi</taxon>
        <taxon>Dikarya</taxon>
        <taxon>Basidiomycota</taxon>
        <taxon>Pucciniomycotina</taxon>
        <taxon>Pucciniomycetes</taxon>
        <taxon>Pucciniales</taxon>
        <taxon>Sphaerophragmiaceae</taxon>
        <taxon>Austropuccinia</taxon>
    </lineage>
</organism>
<dbReference type="Proteomes" id="UP000765509">
    <property type="component" value="Unassembled WGS sequence"/>
</dbReference>
<reference evidence="1" key="1">
    <citation type="submission" date="2021-03" db="EMBL/GenBank/DDBJ databases">
        <title>Draft genome sequence of rust myrtle Austropuccinia psidii MF-1, a brazilian biotype.</title>
        <authorList>
            <person name="Quecine M.C."/>
            <person name="Pachon D.M.R."/>
            <person name="Bonatelli M.L."/>
            <person name="Correr F.H."/>
            <person name="Franceschini L.M."/>
            <person name="Leite T.F."/>
            <person name="Margarido G.R.A."/>
            <person name="Almeida C.A."/>
            <person name="Ferrarezi J.A."/>
            <person name="Labate C.A."/>
        </authorList>
    </citation>
    <scope>NUCLEOTIDE SEQUENCE</scope>
    <source>
        <strain evidence="1">MF-1</strain>
    </source>
</reference>
<proteinExistence type="predicted"/>